<keyword evidence="1" id="KW-0812">Transmembrane</keyword>
<protein>
    <submittedName>
        <fullName evidence="2">DUF2834 domain-containing protein</fullName>
    </submittedName>
</protein>
<feature type="transmembrane region" description="Helical" evidence="1">
    <location>
        <begin position="74"/>
        <end position="99"/>
    </location>
</feature>
<feature type="transmembrane region" description="Helical" evidence="1">
    <location>
        <begin position="47"/>
        <end position="67"/>
    </location>
</feature>
<proteinExistence type="predicted"/>
<evidence type="ECO:0000313" key="2">
    <source>
        <dbReference type="EMBL" id="TYB79990.1"/>
    </source>
</evidence>
<feature type="transmembrane region" description="Helical" evidence="1">
    <location>
        <begin position="7"/>
        <end position="27"/>
    </location>
</feature>
<evidence type="ECO:0000313" key="3">
    <source>
        <dbReference type="Proteomes" id="UP000322080"/>
    </source>
</evidence>
<keyword evidence="3" id="KW-1185">Reference proteome</keyword>
<name>A0A5D0RE74_9RHOB</name>
<dbReference type="EMBL" id="VSIY01000014">
    <property type="protein sequence ID" value="TYB79990.1"/>
    <property type="molecule type" value="Genomic_DNA"/>
</dbReference>
<dbReference type="Pfam" id="PF11196">
    <property type="entry name" value="DUF2834"/>
    <property type="match status" value="1"/>
</dbReference>
<evidence type="ECO:0000256" key="1">
    <source>
        <dbReference type="SAM" id="Phobius"/>
    </source>
</evidence>
<keyword evidence="1" id="KW-0472">Membrane</keyword>
<keyword evidence="1" id="KW-1133">Transmembrane helix</keyword>
<accession>A0A5D0RE74</accession>
<dbReference type="Proteomes" id="UP000322080">
    <property type="component" value="Unassembled WGS sequence"/>
</dbReference>
<organism evidence="2 3">
    <name type="scientific">Maritimibacter fusiformis</name>
    <dbReference type="NCBI Taxonomy" id="2603819"/>
    <lineage>
        <taxon>Bacteria</taxon>
        <taxon>Pseudomonadati</taxon>
        <taxon>Pseudomonadota</taxon>
        <taxon>Alphaproteobacteria</taxon>
        <taxon>Rhodobacterales</taxon>
        <taxon>Roseobacteraceae</taxon>
        <taxon>Maritimibacter</taxon>
    </lineage>
</organism>
<dbReference type="InterPro" id="IPR021362">
    <property type="entry name" value="DUF2834"/>
</dbReference>
<reference evidence="2 3" key="1">
    <citation type="submission" date="2019-08" db="EMBL/GenBank/DDBJ databases">
        <title>Identification of a novel species of the genus Boseongicola.</title>
        <authorList>
            <person name="Zhang X.-Q."/>
        </authorList>
    </citation>
    <scope>NUCLEOTIDE SEQUENCE [LARGE SCALE GENOMIC DNA]</scope>
    <source>
        <strain evidence="2 3">HY14</strain>
    </source>
</reference>
<comment type="caution">
    <text evidence="2">The sequence shown here is derived from an EMBL/GenBank/DDBJ whole genome shotgun (WGS) entry which is preliminary data.</text>
</comment>
<dbReference type="AlphaFoldDB" id="A0A5D0RE74"/>
<gene>
    <name evidence="2" type="ORF">FVF75_14230</name>
</gene>
<dbReference type="RefSeq" id="WP_148379176.1">
    <property type="nucleotide sequence ID" value="NZ_VSIY01000014.1"/>
</dbReference>
<sequence>MSPLRLIYLALAILGAVWPMWHFVTYLTGEGGSLPGLVALWTANPAVTGLALDLMIAAVALIVWVLAETLVRRNWIALIAIPATFFVGVSFGLPLYLFLRSRPVT</sequence>